<dbReference type="InterPro" id="IPR036188">
    <property type="entry name" value="FAD/NAD-bd_sf"/>
</dbReference>
<dbReference type="STRING" id="1178516.AWR27_16625"/>
<dbReference type="GO" id="GO:0050660">
    <property type="term" value="F:flavin adenine dinucleotide binding"/>
    <property type="evidence" value="ECO:0007669"/>
    <property type="project" value="InterPro"/>
</dbReference>
<dbReference type="InterPro" id="IPR000172">
    <property type="entry name" value="GMC_OxRdtase_N"/>
</dbReference>
<evidence type="ECO:0000256" key="3">
    <source>
        <dbReference type="ARBA" id="ARBA00022630"/>
    </source>
</evidence>
<reference evidence="8 9" key="1">
    <citation type="submission" date="2016-01" db="EMBL/GenBank/DDBJ databases">
        <authorList>
            <person name="Oliw E.H."/>
        </authorList>
    </citation>
    <scope>NUCLEOTIDE SEQUENCE [LARGE SCALE GENOMIC DNA]</scope>
    <source>
        <strain evidence="8 9">DY10</strain>
    </source>
</reference>
<dbReference type="SUPFAM" id="SSF51905">
    <property type="entry name" value="FAD/NAD(P)-binding domain"/>
    <property type="match status" value="1"/>
</dbReference>
<dbReference type="PANTHER" id="PTHR42784:SF1">
    <property type="entry name" value="PYRANOSE 2-OXIDASE"/>
    <property type="match status" value="1"/>
</dbReference>
<dbReference type="GO" id="GO:0016614">
    <property type="term" value="F:oxidoreductase activity, acting on CH-OH group of donors"/>
    <property type="evidence" value="ECO:0007669"/>
    <property type="project" value="InterPro"/>
</dbReference>
<evidence type="ECO:0000256" key="5">
    <source>
        <dbReference type="ARBA" id="ARBA00023002"/>
    </source>
</evidence>
<dbReference type="RefSeq" id="WP_077132234.1">
    <property type="nucleotide sequence ID" value="NZ_CP014263.1"/>
</dbReference>
<accession>A0A1P9WZJ4</accession>
<name>A0A1P9WZJ4_9BACT</name>
<evidence type="ECO:0000259" key="7">
    <source>
        <dbReference type="Pfam" id="PF05199"/>
    </source>
</evidence>
<evidence type="ECO:0000259" key="6">
    <source>
        <dbReference type="Pfam" id="PF00732"/>
    </source>
</evidence>
<gene>
    <name evidence="8" type="ORF">AWR27_16625</name>
</gene>
<dbReference type="PANTHER" id="PTHR42784">
    <property type="entry name" value="PYRANOSE 2-OXIDASE"/>
    <property type="match status" value="1"/>
</dbReference>
<dbReference type="Gene3D" id="3.50.50.60">
    <property type="entry name" value="FAD/NAD(P)-binding domain"/>
    <property type="match status" value="2"/>
</dbReference>
<dbReference type="EMBL" id="CP014263">
    <property type="protein sequence ID" value="AQG80799.1"/>
    <property type="molecule type" value="Genomic_DNA"/>
</dbReference>
<keyword evidence="4" id="KW-0274">FAD</keyword>
<dbReference type="Pfam" id="PF05199">
    <property type="entry name" value="GMC_oxred_C"/>
    <property type="match status" value="1"/>
</dbReference>
<evidence type="ECO:0000313" key="8">
    <source>
        <dbReference type="EMBL" id="AQG80799.1"/>
    </source>
</evidence>
<proteinExistence type="inferred from homology"/>
<keyword evidence="3" id="KW-0285">Flavoprotein</keyword>
<feature type="domain" description="Glucose-methanol-choline oxidoreductase N-terminal" evidence="6">
    <location>
        <begin position="19"/>
        <end position="331"/>
    </location>
</feature>
<dbReference type="SUPFAM" id="SSF54373">
    <property type="entry name" value="FAD-linked reductases, C-terminal domain"/>
    <property type="match status" value="1"/>
</dbReference>
<dbReference type="Pfam" id="PF00732">
    <property type="entry name" value="GMC_oxred_N"/>
    <property type="match status" value="1"/>
</dbReference>
<dbReference type="Proteomes" id="UP000187941">
    <property type="component" value="Chromosome"/>
</dbReference>
<keyword evidence="5" id="KW-0560">Oxidoreductase</keyword>
<evidence type="ECO:0000313" key="9">
    <source>
        <dbReference type="Proteomes" id="UP000187941"/>
    </source>
</evidence>
<feature type="domain" description="Glucose-methanol-choline oxidoreductase C-terminal" evidence="7">
    <location>
        <begin position="425"/>
        <end position="543"/>
    </location>
</feature>
<sequence>MSTQRYDAIVVGSGITGGWAAKELTQKGLRVLLLERGRLVEHVKDYPTANWNPWEVPRLGRDTQAVLQDYPIQSNNYAFGPATQQFYVKDTESPYTQKQPFWWIRGYQTGGKSLLWGRATYRWSDLDFTANARDGYGTDWPIRYTDLAPWYSYVERYVGISGSKENLPQLPDSEFLPPFELNCVEKHMKGKLEAAFPERRMTIQRVAHLTTAHRGRGLCQARSLCERGCPYGGYFSSVSATIPDAQRTGRLTLRPNSIVTEVLFDPKTQRATGVRVLDAETRQWHEFSARLLFLNAGTLNTTWLLLNSTSNRFPNGFGNDSGVLGHYLMDHQKNIGAWGTVDGFLDKYHYGRRPTDCIIPRFRNVSPATSRTDFLRGYTSYGGASRAGWGRVLNQPGFGADLKEQATQPGPWSAGLRAYGECLPYFDNQVMLNRQLTDAWGLPTLTIDARFRENEAAMRKDMGTTSAEMLEAMGVKNVQIRDDVNVLGFSIHEMGTARMGRDPKTSMLNSHNQLHAAKNVFITDGSCMASSASQNPSLTYMALTARAADFAGKEMKRGNL</sequence>
<dbReference type="AlphaFoldDB" id="A0A1P9WZJ4"/>
<keyword evidence="9" id="KW-1185">Reference proteome</keyword>
<organism evidence="8 9">
    <name type="scientific">Spirosoma montaniterrae</name>
    <dbReference type="NCBI Taxonomy" id="1178516"/>
    <lineage>
        <taxon>Bacteria</taxon>
        <taxon>Pseudomonadati</taxon>
        <taxon>Bacteroidota</taxon>
        <taxon>Cytophagia</taxon>
        <taxon>Cytophagales</taxon>
        <taxon>Cytophagaceae</taxon>
        <taxon>Spirosoma</taxon>
    </lineage>
</organism>
<evidence type="ECO:0000256" key="2">
    <source>
        <dbReference type="ARBA" id="ARBA00010790"/>
    </source>
</evidence>
<dbReference type="InterPro" id="IPR051473">
    <property type="entry name" value="P2Ox-like"/>
</dbReference>
<dbReference type="InterPro" id="IPR007867">
    <property type="entry name" value="GMC_OxRtase_C"/>
</dbReference>
<evidence type="ECO:0000256" key="4">
    <source>
        <dbReference type="ARBA" id="ARBA00022827"/>
    </source>
</evidence>
<dbReference type="KEGG" id="smon:AWR27_16625"/>
<protein>
    <submittedName>
        <fullName evidence="8">GMC family oxidoreductase</fullName>
    </submittedName>
</protein>
<dbReference type="OrthoDB" id="1154541at2"/>
<comment type="similarity">
    <text evidence="2">Belongs to the GMC oxidoreductase family.</text>
</comment>
<comment type="cofactor">
    <cofactor evidence="1">
        <name>FAD</name>
        <dbReference type="ChEBI" id="CHEBI:57692"/>
    </cofactor>
</comment>
<evidence type="ECO:0000256" key="1">
    <source>
        <dbReference type="ARBA" id="ARBA00001974"/>
    </source>
</evidence>